<dbReference type="AlphaFoldDB" id="A0A4R3V0V3"/>
<accession>A0A4R3V0V3</accession>
<reference evidence="1 2" key="1">
    <citation type="submission" date="2019-03" db="EMBL/GenBank/DDBJ databases">
        <title>Genomic Encyclopedia of Type Strains, Phase IV (KMG-IV): sequencing the most valuable type-strain genomes for metagenomic binning, comparative biology and taxonomic classification.</title>
        <authorList>
            <person name="Goeker M."/>
        </authorList>
    </citation>
    <scope>NUCLEOTIDE SEQUENCE [LARGE SCALE GENOMIC DNA]</scope>
    <source>
        <strain evidence="1 2">DSM 100048</strain>
    </source>
</reference>
<dbReference type="Proteomes" id="UP000294692">
    <property type="component" value="Unassembled WGS sequence"/>
</dbReference>
<proteinExistence type="predicted"/>
<evidence type="ECO:0000313" key="2">
    <source>
        <dbReference type="Proteomes" id="UP000294692"/>
    </source>
</evidence>
<comment type="caution">
    <text evidence="1">The sequence shown here is derived from an EMBL/GenBank/DDBJ whole genome shotgun (WGS) entry which is preliminary data.</text>
</comment>
<name>A0A4R3V0V3_9BURK</name>
<dbReference type="InterPro" id="IPR009387">
    <property type="entry name" value="HigB-2"/>
</dbReference>
<keyword evidence="2" id="KW-1185">Reference proteome</keyword>
<dbReference type="OrthoDB" id="8607264at2"/>
<dbReference type="RefSeq" id="WP_132477212.1">
    <property type="nucleotide sequence ID" value="NZ_JBHRVM010000001.1"/>
</dbReference>
<sequence length="104" mass="12120">MRKEPPRFFKTRAFTKLAARAEISDEVLLKAAADLLEGKGDNLGGNVWKKRLNKNMHRSIVVEKAGDWWIFVFMYAKKDRDNLDQAEERAFKLLAKQYERMTSA</sequence>
<protein>
    <recommendedName>
        <fullName evidence="3">RelE toxin of RelEB toxin-antitoxin system</fullName>
    </recommendedName>
</protein>
<dbReference type="EMBL" id="SMBX01000005">
    <property type="protein sequence ID" value="TCU98336.1"/>
    <property type="molecule type" value="Genomic_DNA"/>
</dbReference>
<dbReference type="Pfam" id="PF06296">
    <property type="entry name" value="RelE"/>
    <property type="match status" value="1"/>
</dbReference>
<evidence type="ECO:0000313" key="1">
    <source>
        <dbReference type="EMBL" id="TCU98336.1"/>
    </source>
</evidence>
<evidence type="ECO:0008006" key="3">
    <source>
        <dbReference type="Google" id="ProtNLM"/>
    </source>
</evidence>
<gene>
    <name evidence="1" type="ORF">EV686_10533</name>
</gene>
<organism evidence="1 2">
    <name type="scientific">Paracandidimonas soli</name>
    <dbReference type="NCBI Taxonomy" id="1917182"/>
    <lineage>
        <taxon>Bacteria</taxon>
        <taxon>Pseudomonadati</taxon>
        <taxon>Pseudomonadota</taxon>
        <taxon>Betaproteobacteria</taxon>
        <taxon>Burkholderiales</taxon>
        <taxon>Alcaligenaceae</taxon>
        <taxon>Paracandidimonas</taxon>
    </lineage>
</organism>